<dbReference type="Gene3D" id="3.40.710.10">
    <property type="entry name" value="DD-peptidase/beta-lactamase superfamily"/>
    <property type="match status" value="1"/>
</dbReference>
<dbReference type="OrthoDB" id="9784149at2"/>
<sequence>MQKRDFLTHLLGLGCLGSALANPLEPQENPAPSPALQQALQDIESRAGGRLGLAVLDTGSGRRWLHRADERFLLCSTFKLLLCAQVLDRAARGEERLDRQLAFRRSDLVEWSPVTKKAVGRGRLSVAQLCEATMTTSDNTAALLLLKTQGGPAGLTRWLRAHGDTQTRLDRSEPDLNLADPTGEWDTTTPAAMADTVQRLCLGAGLPKTVQAQLQAWMKASTTGAQRLRAGLPTGWQIGDKTGTGDGISNDVAIVWPPGQAAPWVVVAFLSNCRSPREAQQACLAEVGRLLPRWQHL</sequence>
<proteinExistence type="inferred from homology"/>
<dbReference type="GO" id="GO:0046677">
    <property type="term" value="P:response to antibiotic"/>
    <property type="evidence" value="ECO:0007669"/>
    <property type="project" value="UniProtKB-UniRule"/>
</dbReference>
<evidence type="ECO:0000256" key="5">
    <source>
        <dbReference type="ARBA" id="ARBA00023251"/>
    </source>
</evidence>
<dbReference type="Proteomes" id="UP000430120">
    <property type="component" value="Unassembled WGS sequence"/>
</dbReference>
<dbReference type="GO" id="GO:0030655">
    <property type="term" value="P:beta-lactam antibiotic catabolic process"/>
    <property type="evidence" value="ECO:0007669"/>
    <property type="project" value="InterPro"/>
</dbReference>
<evidence type="ECO:0000256" key="2">
    <source>
        <dbReference type="ARBA" id="ARBA00009009"/>
    </source>
</evidence>
<dbReference type="PANTHER" id="PTHR35333:SF3">
    <property type="entry name" value="BETA-LACTAMASE-TYPE TRANSPEPTIDASE FOLD CONTAINING PROTEIN"/>
    <property type="match status" value="1"/>
</dbReference>
<dbReference type="InterPro" id="IPR045155">
    <property type="entry name" value="Beta-lactam_cat"/>
</dbReference>
<dbReference type="EC" id="3.5.2.6" evidence="3 6"/>
<dbReference type="PRINTS" id="PR00118">
    <property type="entry name" value="BLACTAMASEA"/>
</dbReference>
<comment type="similarity">
    <text evidence="2 6">Belongs to the class-A beta-lactamase family.</text>
</comment>
<evidence type="ECO:0000256" key="3">
    <source>
        <dbReference type="ARBA" id="ARBA00012865"/>
    </source>
</evidence>
<protein>
    <recommendedName>
        <fullName evidence="3 6">Beta-lactamase</fullName>
        <ecNumber evidence="3 6">3.5.2.6</ecNumber>
    </recommendedName>
</protein>
<evidence type="ECO:0000256" key="6">
    <source>
        <dbReference type="RuleBase" id="RU361140"/>
    </source>
</evidence>
<evidence type="ECO:0000259" key="7">
    <source>
        <dbReference type="Pfam" id="PF13354"/>
    </source>
</evidence>
<gene>
    <name evidence="8" type="primary">bla</name>
    <name evidence="8" type="ORF">F7Q92_01770</name>
</gene>
<evidence type="ECO:0000256" key="4">
    <source>
        <dbReference type="ARBA" id="ARBA00022801"/>
    </source>
</evidence>
<dbReference type="InterPro" id="IPR000871">
    <property type="entry name" value="Beta-lactam_class-A"/>
</dbReference>
<accession>A0A643FHS3</accession>
<dbReference type="EMBL" id="VZPB01000003">
    <property type="protein sequence ID" value="KAB0584908.1"/>
    <property type="molecule type" value="Genomic_DNA"/>
</dbReference>
<evidence type="ECO:0000313" key="9">
    <source>
        <dbReference type="Proteomes" id="UP000430120"/>
    </source>
</evidence>
<keyword evidence="4 6" id="KW-0378">Hydrolase</keyword>
<dbReference type="Pfam" id="PF13354">
    <property type="entry name" value="Beta-lactamase2"/>
    <property type="match status" value="1"/>
</dbReference>
<evidence type="ECO:0000313" key="8">
    <source>
        <dbReference type="EMBL" id="KAB0584908.1"/>
    </source>
</evidence>
<keyword evidence="9" id="KW-1185">Reference proteome</keyword>
<dbReference type="PROSITE" id="PS00146">
    <property type="entry name" value="BETA_LACTAMASE_A"/>
    <property type="match status" value="1"/>
</dbReference>
<dbReference type="GO" id="GO:0008800">
    <property type="term" value="F:beta-lactamase activity"/>
    <property type="evidence" value="ECO:0007669"/>
    <property type="project" value="UniProtKB-UniRule"/>
</dbReference>
<dbReference type="InterPro" id="IPR023650">
    <property type="entry name" value="Beta-lactam_class-A_AS"/>
</dbReference>
<keyword evidence="5 6" id="KW-0046">Antibiotic resistance</keyword>
<dbReference type="SUPFAM" id="SSF56601">
    <property type="entry name" value="beta-lactamase/transpeptidase-like"/>
    <property type="match status" value="1"/>
</dbReference>
<name>A0A643FHS3_IDEDE</name>
<dbReference type="RefSeq" id="WP_151122226.1">
    <property type="nucleotide sequence ID" value="NZ_CP088081.1"/>
</dbReference>
<comment type="catalytic activity">
    <reaction evidence="1 6">
        <text>a beta-lactam + H2O = a substituted beta-amino acid</text>
        <dbReference type="Rhea" id="RHEA:20401"/>
        <dbReference type="ChEBI" id="CHEBI:15377"/>
        <dbReference type="ChEBI" id="CHEBI:35627"/>
        <dbReference type="ChEBI" id="CHEBI:140347"/>
        <dbReference type="EC" id="3.5.2.6"/>
    </reaction>
</comment>
<evidence type="ECO:0000256" key="1">
    <source>
        <dbReference type="ARBA" id="ARBA00001526"/>
    </source>
</evidence>
<dbReference type="PANTHER" id="PTHR35333">
    <property type="entry name" value="BETA-LACTAMASE"/>
    <property type="match status" value="1"/>
</dbReference>
<dbReference type="AlphaFoldDB" id="A0A643FHS3"/>
<reference evidence="8 9" key="1">
    <citation type="submission" date="2019-09" db="EMBL/GenBank/DDBJ databases">
        <title>Draft genome sequences of 48 bacterial type strains from the CCUG.</title>
        <authorList>
            <person name="Tunovic T."/>
            <person name="Pineiro-Iglesias B."/>
            <person name="Unosson C."/>
            <person name="Inganas E."/>
            <person name="Ohlen M."/>
            <person name="Cardew S."/>
            <person name="Jensie-Markopoulos S."/>
            <person name="Salva-Serra F."/>
            <person name="Jaen-Luchoro D."/>
            <person name="Karlsson R."/>
            <person name="Svensson-Stadler L."/>
            <person name="Chun J."/>
            <person name="Moore E."/>
        </authorList>
    </citation>
    <scope>NUCLEOTIDE SEQUENCE [LARGE SCALE GENOMIC DNA]</scope>
    <source>
        <strain evidence="8 9">CCUG 30977</strain>
    </source>
</reference>
<feature type="domain" description="Beta-lactamase class A catalytic" evidence="7">
    <location>
        <begin position="53"/>
        <end position="269"/>
    </location>
</feature>
<dbReference type="InterPro" id="IPR012338">
    <property type="entry name" value="Beta-lactam/transpept-like"/>
</dbReference>
<comment type="caution">
    <text evidence="8">The sequence shown here is derived from an EMBL/GenBank/DDBJ whole genome shotgun (WGS) entry which is preliminary data.</text>
</comment>
<dbReference type="NCBIfam" id="NF033103">
    <property type="entry name" value="bla_class_A"/>
    <property type="match status" value="1"/>
</dbReference>
<organism evidence="8 9">
    <name type="scientific">Ideonella dechloratans</name>
    <dbReference type="NCBI Taxonomy" id="36863"/>
    <lineage>
        <taxon>Bacteria</taxon>
        <taxon>Pseudomonadati</taxon>
        <taxon>Pseudomonadota</taxon>
        <taxon>Betaproteobacteria</taxon>
        <taxon>Burkholderiales</taxon>
        <taxon>Sphaerotilaceae</taxon>
        <taxon>Ideonella</taxon>
    </lineage>
</organism>